<organism evidence="3 4">
    <name type="scientific">Acinetobacter baumannii</name>
    <dbReference type="NCBI Taxonomy" id="470"/>
    <lineage>
        <taxon>Bacteria</taxon>
        <taxon>Pseudomonadati</taxon>
        <taxon>Pseudomonadota</taxon>
        <taxon>Gammaproteobacteria</taxon>
        <taxon>Moraxellales</taxon>
        <taxon>Moraxellaceae</taxon>
        <taxon>Acinetobacter</taxon>
        <taxon>Acinetobacter calcoaceticus/baumannii complex</taxon>
    </lineage>
</organism>
<gene>
    <name evidence="3" type="ORF">FJU42_04110</name>
</gene>
<feature type="domain" description="Transglycosylase SLT" evidence="2">
    <location>
        <begin position="599"/>
        <end position="696"/>
    </location>
</feature>
<dbReference type="SUPFAM" id="SSF53955">
    <property type="entry name" value="Lysozyme-like"/>
    <property type="match status" value="1"/>
</dbReference>
<name>A0A8B5UKF0_ACIBA</name>
<dbReference type="Proteomes" id="UP000315888">
    <property type="component" value="Unassembled WGS sequence"/>
</dbReference>
<comment type="caution">
    <text evidence="3">The sequence shown here is derived from an EMBL/GenBank/DDBJ whole genome shotgun (WGS) entry which is preliminary data.</text>
</comment>
<evidence type="ECO:0000259" key="2">
    <source>
        <dbReference type="Pfam" id="PF01464"/>
    </source>
</evidence>
<dbReference type="Gene3D" id="1.10.530.10">
    <property type="match status" value="1"/>
</dbReference>
<dbReference type="InterPro" id="IPR023346">
    <property type="entry name" value="Lysozyme-like_dom_sf"/>
</dbReference>
<accession>A0A8B5UKF0</accession>
<feature type="coiled-coil region" evidence="1">
    <location>
        <begin position="385"/>
        <end position="497"/>
    </location>
</feature>
<protein>
    <submittedName>
        <fullName evidence="3">Replication protein</fullName>
    </submittedName>
</protein>
<reference evidence="3 4" key="1">
    <citation type="submission" date="2019-06" db="EMBL/GenBank/DDBJ databases">
        <title>A Diverse Panel of Clinical Acinetobacter baumannii for Research Use.</title>
        <authorList>
            <person name="Mcgann P."/>
            <person name="Snesrud E."/>
            <person name="Galac M.R."/>
        </authorList>
    </citation>
    <scope>NUCLEOTIDE SEQUENCE [LARGE SCALE GENOMIC DNA]</scope>
    <source>
        <strain evidence="3 4">MRSN14237</strain>
    </source>
</reference>
<dbReference type="AlphaFoldDB" id="A0A8B5UKF0"/>
<keyword evidence="1" id="KW-0175">Coiled coil</keyword>
<evidence type="ECO:0000256" key="1">
    <source>
        <dbReference type="SAM" id="Coils"/>
    </source>
</evidence>
<evidence type="ECO:0000313" key="3">
    <source>
        <dbReference type="EMBL" id="TPU67407.1"/>
    </source>
</evidence>
<dbReference type="RefSeq" id="WP_140973234.1">
    <property type="nucleotide sequence ID" value="NZ_VHGY01000009.1"/>
</dbReference>
<sequence length="1228" mass="134436">MATTSLGRLTLDLVVQTASFSEPLSRAERQARTSSQGIANSLNIAAIAVSALSGAVAGLSVAQLVNFSDQVIQTGNDIQKFSKLANASVREFQYYAKGAETAGISLESFADKMKDMQDRIGDFQQTGGGPLADFFTNIAPKVGVTIQQFQKLSGPQALQLFYNSLEKAGASTNDMKFYMEAIISDSSLLIPLLEKNGQGFKKWGDAAEKAGAIMSDDLVKSLAEAKQNLQLMDLQWQGVEARLVNSVVPAIETVIENWDDIKAVTIAVSAGIATRFVPALVVATYQLGQTAIFAVRAGVGLASFARNAGATASVMALLGGPAGIGMLLTQLAVAGGAYYLMTKQTQDATGALEDQGLVVDELRDKYQKLTASQLAIKSIEASEEIEKQTKELKSLFTALEQFENDLKVQGDAKQLKGIQLYLNSLKEGGDKAKNAFAELQKQGLVSESTLKFVAELDTKINAANNTIDRQKEIQKLVKDATNDATKAQQDQAKAVNESAKAWMSLTQKQREYINQANKDALREKYIQENMRVGGWTREKAEFFADVQANTNEENAYKIKLPKAVADAALNSFNRKNYTFGKPELEAIARAQGIAKANNFAQIESLYGLPAGTLAALILQESGANAGAKSHTGATGLFQTTSVFRKQYGLNAKSSIEEVATAAAKDLSKHLADFGAMDKALMAYNAGAGGLRTYLKGGLSDSKRKEVAGYAPGFQKWFAGVSGKSTVDNSILMPTQADQLELINKAAESQKAIDDAKKDVDARYYTEAQRLAKEHQDNIEKITFAYAGTPQLKEKLAQENALYAAQIAKLESDKKEEYNQYFAFETDRIKQIEQNFDRQKELIDSNAEYEYGKSKKALEIKAALERQKQVEIAAVKREEDAQIQSAFEGYLNQTEIVVKRYQREREEILQTYSLSKRVREEMAKSKDYAIFETLNQASDSVFQSGLISRQSMLEREDPINAQKWALQNQYSSDFSSLNQSYNDEVSGIKLIENESERNAQLLAAREQFLKAKADLDKKYAQDEMDLNRSLYDSQLSQLSSLTGQLSSYWSNMTGIVKDAAGEQSGIYKAMFLAQQSFAIASATINAFQAYNQILSSPWYLDVISKQTAATLVLGMGMANVGMIAGQTIAGMAHNGIDNIPREGTWLLDGGERVLNPQQNKDLTNYLNNRQSDSGEGGVQISQQITFADGAASVNTQGQKQIAESLNNAMNDWARRESRQGGVLFNLVRR</sequence>
<dbReference type="InterPro" id="IPR008258">
    <property type="entry name" value="Transglycosylase_SLT_dom_1"/>
</dbReference>
<proteinExistence type="predicted"/>
<dbReference type="EMBL" id="VHGY01000009">
    <property type="protein sequence ID" value="TPU67407.1"/>
    <property type="molecule type" value="Genomic_DNA"/>
</dbReference>
<dbReference type="Pfam" id="PF01464">
    <property type="entry name" value="SLT"/>
    <property type="match status" value="1"/>
</dbReference>
<evidence type="ECO:0000313" key="4">
    <source>
        <dbReference type="Proteomes" id="UP000315888"/>
    </source>
</evidence>